<organism evidence="2 3">
    <name type="scientific">Marasmiellus scandens</name>
    <dbReference type="NCBI Taxonomy" id="2682957"/>
    <lineage>
        <taxon>Eukaryota</taxon>
        <taxon>Fungi</taxon>
        <taxon>Dikarya</taxon>
        <taxon>Basidiomycota</taxon>
        <taxon>Agaricomycotina</taxon>
        <taxon>Agaricomycetes</taxon>
        <taxon>Agaricomycetidae</taxon>
        <taxon>Agaricales</taxon>
        <taxon>Marasmiineae</taxon>
        <taxon>Omphalotaceae</taxon>
        <taxon>Marasmiellus</taxon>
    </lineage>
</organism>
<feature type="compositionally biased region" description="Pro residues" evidence="1">
    <location>
        <begin position="129"/>
        <end position="146"/>
    </location>
</feature>
<keyword evidence="3" id="KW-1185">Reference proteome</keyword>
<protein>
    <submittedName>
        <fullName evidence="2">Uncharacterized protein</fullName>
    </submittedName>
</protein>
<accession>A0ABR1JBG9</accession>
<name>A0ABR1JBG9_9AGAR</name>
<reference evidence="2 3" key="1">
    <citation type="submission" date="2024-01" db="EMBL/GenBank/DDBJ databases">
        <title>A draft genome for the cacao thread blight pathogen Marasmiellus scandens.</title>
        <authorList>
            <person name="Baruah I.K."/>
            <person name="Leung J."/>
            <person name="Bukari Y."/>
            <person name="Amoako-Attah I."/>
            <person name="Meinhardt L.W."/>
            <person name="Bailey B.A."/>
            <person name="Cohen S.P."/>
        </authorList>
    </citation>
    <scope>NUCLEOTIDE SEQUENCE [LARGE SCALE GENOMIC DNA]</scope>
    <source>
        <strain evidence="2 3">GH-19</strain>
    </source>
</reference>
<proteinExistence type="predicted"/>
<dbReference type="Proteomes" id="UP001498398">
    <property type="component" value="Unassembled WGS sequence"/>
</dbReference>
<dbReference type="EMBL" id="JBANRG010000021">
    <property type="protein sequence ID" value="KAK7456325.1"/>
    <property type="molecule type" value="Genomic_DNA"/>
</dbReference>
<feature type="region of interest" description="Disordered" evidence="1">
    <location>
        <begin position="107"/>
        <end position="146"/>
    </location>
</feature>
<evidence type="ECO:0000313" key="2">
    <source>
        <dbReference type="EMBL" id="KAK7456325.1"/>
    </source>
</evidence>
<evidence type="ECO:0000313" key="3">
    <source>
        <dbReference type="Proteomes" id="UP001498398"/>
    </source>
</evidence>
<feature type="compositionally biased region" description="Basic and acidic residues" evidence="1">
    <location>
        <begin position="114"/>
        <end position="126"/>
    </location>
</feature>
<gene>
    <name evidence="2" type="ORF">VKT23_010572</name>
</gene>
<sequence>MDAQSYSPESYPTAEDISRNPVRQRQNIPVYIDEYLDHDLRRCLQVMIEHIPRLQQALLCPEWKRTALLFHRTTMDVRRMDIDMKCHLCKVQYRYYELTEAERQQLRQISPEYAARDDTRIRDNLRRVQPPPPPYSPSQTPAPPPY</sequence>
<evidence type="ECO:0000256" key="1">
    <source>
        <dbReference type="SAM" id="MobiDB-lite"/>
    </source>
</evidence>
<comment type="caution">
    <text evidence="2">The sequence shown here is derived from an EMBL/GenBank/DDBJ whole genome shotgun (WGS) entry which is preliminary data.</text>
</comment>